<dbReference type="Pfam" id="PF03449">
    <property type="entry name" value="GreA_GreB_N"/>
    <property type="match status" value="1"/>
</dbReference>
<evidence type="ECO:0000259" key="1">
    <source>
        <dbReference type="Pfam" id="PF03449"/>
    </source>
</evidence>
<dbReference type="InterPro" id="IPR022691">
    <property type="entry name" value="Tscrpt_elong_fac_GreA/B_N"/>
</dbReference>
<name>A0A1F5J9U1_9BACT</name>
<protein>
    <recommendedName>
        <fullName evidence="1">Transcription elongation factor GreA/GreB N-terminal domain-containing protein</fullName>
    </recommendedName>
</protein>
<dbReference type="Gene3D" id="1.10.287.180">
    <property type="entry name" value="Transcription elongation factor, GreA/GreB, N-terminal domain"/>
    <property type="match status" value="1"/>
</dbReference>
<dbReference type="InterPro" id="IPR036805">
    <property type="entry name" value="Tscrpt_elong_fac_GreA/B_N_sf"/>
</dbReference>
<reference evidence="2 3" key="1">
    <citation type="journal article" date="2016" name="Nat. Commun.">
        <title>Thousands of microbial genomes shed light on interconnected biogeochemical processes in an aquifer system.</title>
        <authorList>
            <person name="Anantharaman K."/>
            <person name="Brown C.T."/>
            <person name="Hug L.A."/>
            <person name="Sharon I."/>
            <person name="Castelle C.J."/>
            <person name="Probst A.J."/>
            <person name="Thomas B.C."/>
            <person name="Singh A."/>
            <person name="Wilkins M.J."/>
            <person name="Karaoz U."/>
            <person name="Brodie E.L."/>
            <person name="Williams K.H."/>
            <person name="Hubbard S.S."/>
            <person name="Banfield J.F."/>
        </authorList>
    </citation>
    <scope>NUCLEOTIDE SEQUENCE [LARGE SCALE GENOMIC DNA]</scope>
</reference>
<organism evidence="2 3">
    <name type="scientific">Candidatus Daviesbacteria bacterium RIFCSPHIGHO2_02_FULL_39_12</name>
    <dbReference type="NCBI Taxonomy" id="1797770"/>
    <lineage>
        <taxon>Bacteria</taxon>
        <taxon>Candidatus Daviesiibacteriota</taxon>
    </lineage>
</organism>
<dbReference type="SUPFAM" id="SSF46557">
    <property type="entry name" value="GreA transcript cleavage protein, N-terminal domain"/>
    <property type="match status" value="1"/>
</dbReference>
<dbReference type="EMBL" id="MFCX01000027">
    <property type="protein sequence ID" value="OGE25348.1"/>
    <property type="molecule type" value="Genomic_DNA"/>
</dbReference>
<sequence>MDIKLRLEKIEMWKDILKQLEAHLAIILIKKGEAAQEGDLSENAAYTMAIEDAETTRVRIGEVKKIIRELEGNK</sequence>
<feature type="domain" description="Transcription elongation factor GreA/GreB N-terminal" evidence="1">
    <location>
        <begin position="8"/>
        <end position="70"/>
    </location>
</feature>
<proteinExistence type="predicted"/>
<dbReference type="AlphaFoldDB" id="A0A1F5J9U1"/>
<dbReference type="Proteomes" id="UP000177042">
    <property type="component" value="Unassembled WGS sequence"/>
</dbReference>
<evidence type="ECO:0000313" key="2">
    <source>
        <dbReference type="EMBL" id="OGE25348.1"/>
    </source>
</evidence>
<dbReference type="GO" id="GO:0032784">
    <property type="term" value="P:regulation of DNA-templated transcription elongation"/>
    <property type="evidence" value="ECO:0007669"/>
    <property type="project" value="InterPro"/>
</dbReference>
<dbReference type="GO" id="GO:0003677">
    <property type="term" value="F:DNA binding"/>
    <property type="evidence" value="ECO:0007669"/>
    <property type="project" value="InterPro"/>
</dbReference>
<gene>
    <name evidence="2" type="ORF">A3C26_00745</name>
</gene>
<evidence type="ECO:0000313" key="3">
    <source>
        <dbReference type="Proteomes" id="UP000177042"/>
    </source>
</evidence>
<comment type="caution">
    <text evidence="2">The sequence shown here is derived from an EMBL/GenBank/DDBJ whole genome shotgun (WGS) entry which is preliminary data.</text>
</comment>
<accession>A0A1F5J9U1</accession>